<dbReference type="PANTHER" id="PTHR24416:SF317">
    <property type="entry name" value="MUSCLE, SKELETAL RECEPTOR TYROSINE-PROTEIN KINASE"/>
    <property type="match status" value="1"/>
</dbReference>
<dbReference type="InterPro" id="IPR017441">
    <property type="entry name" value="Protein_kinase_ATP_BS"/>
</dbReference>
<evidence type="ECO:0000256" key="14">
    <source>
        <dbReference type="ARBA" id="ARBA00023136"/>
    </source>
</evidence>
<dbReference type="InterPro" id="IPR000719">
    <property type="entry name" value="Prot_kinase_dom"/>
</dbReference>
<comment type="subcellular location">
    <subcellularLocation>
        <location evidence="1">Cell membrane</location>
        <topology evidence="1">Single-pass type I membrane protein</topology>
    </subcellularLocation>
</comment>
<keyword evidence="3" id="KW-0217">Developmental protein</keyword>
<evidence type="ECO:0000256" key="13">
    <source>
        <dbReference type="ARBA" id="ARBA00022989"/>
    </source>
</evidence>
<feature type="chain" id="PRO_5022970770" description="receptor protein-tyrosine kinase" evidence="23">
    <location>
        <begin position="21"/>
        <end position="667"/>
    </location>
</feature>
<keyword evidence="12 21" id="KW-0067">ATP-binding</keyword>
<evidence type="ECO:0000259" key="24">
    <source>
        <dbReference type="PROSITE" id="PS50011"/>
    </source>
</evidence>
<keyword evidence="18" id="KW-0325">Glycoprotein</keyword>
<comment type="caution">
    <text evidence="20">Lacks conserved residue(s) required for the propagation of feature annotation.</text>
</comment>
<dbReference type="SMART" id="SM00219">
    <property type="entry name" value="TyrKc"/>
    <property type="match status" value="1"/>
</dbReference>
<accession>A0A5E4NI47</accession>
<dbReference type="SUPFAM" id="SSF56112">
    <property type="entry name" value="Protein kinase-like (PK-like)"/>
    <property type="match status" value="1"/>
</dbReference>
<dbReference type="GO" id="GO:0017147">
    <property type="term" value="F:Wnt-protein binding"/>
    <property type="evidence" value="ECO:0007669"/>
    <property type="project" value="TreeGrafter"/>
</dbReference>
<dbReference type="InterPro" id="IPR000001">
    <property type="entry name" value="Kringle"/>
</dbReference>
<dbReference type="CDD" id="cd00108">
    <property type="entry name" value="KR"/>
    <property type="match status" value="1"/>
</dbReference>
<keyword evidence="10 21" id="KW-0547">Nucleotide-binding</keyword>
<dbReference type="PROSITE" id="PS00021">
    <property type="entry name" value="KRINGLE_1"/>
    <property type="match status" value="1"/>
</dbReference>
<feature type="binding site" evidence="21">
    <location>
        <position position="406"/>
    </location>
    <ligand>
        <name>ATP</name>
        <dbReference type="ChEBI" id="CHEBI:30616"/>
    </ligand>
</feature>
<dbReference type="Pfam" id="PF00051">
    <property type="entry name" value="Kringle"/>
    <property type="match status" value="1"/>
</dbReference>
<keyword evidence="14 22" id="KW-0472">Membrane</keyword>
<evidence type="ECO:0000256" key="7">
    <source>
        <dbReference type="ARBA" id="ARBA00022679"/>
    </source>
</evidence>
<dbReference type="Gene3D" id="3.30.200.20">
    <property type="entry name" value="Phosphorylase Kinase, domain 1"/>
    <property type="match status" value="1"/>
</dbReference>
<evidence type="ECO:0000259" key="26">
    <source>
        <dbReference type="PROSITE" id="PS50070"/>
    </source>
</evidence>
<keyword evidence="13 22" id="KW-1133">Transmembrane helix</keyword>
<dbReference type="OrthoDB" id="2431000at2759"/>
<comment type="catalytic activity">
    <reaction evidence="19">
        <text>L-tyrosyl-[protein] + ATP = O-phospho-L-tyrosyl-[protein] + ADP + H(+)</text>
        <dbReference type="Rhea" id="RHEA:10596"/>
        <dbReference type="Rhea" id="RHEA-COMP:10136"/>
        <dbReference type="Rhea" id="RHEA-COMP:20101"/>
        <dbReference type="ChEBI" id="CHEBI:15378"/>
        <dbReference type="ChEBI" id="CHEBI:30616"/>
        <dbReference type="ChEBI" id="CHEBI:46858"/>
        <dbReference type="ChEBI" id="CHEBI:61978"/>
        <dbReference type="ChEBI" id="CHEBI:456216"/>
        <dbReference type="EC" id="2.7.10.1"/>
    </reaction>
</comment>
<feature type="signal peptide" evidence="23">
    <location>
        <begin position="1"/>
        <end position="20"/>
    </location>
</feature>
<dbReference type="EMBL" id="CABPRJ010002384">
    <property type="protein sequence ID" value="VVC44627.1"/>
    <property type="molecule type" value="Genomic_DNA"/>
</dbReference>
<evidence type="ECO:0000256" key="1">
    <source>
        <dbReference type="ARBA" id="ARBA00004251"/>
    </source>
</evidence>
<name>A0A5E4NI47_9HEMI</name>
<feature type="domain" description="Kringle" evidence="26">
    <location>
        <begin position="176"/>
        <end position="255"/>
    </location>
</feature>
<evidence type="ECO:0000259" key="25">
    <source>
        <dbReference type="PROSITE" id="PS50038"/>
    </source>
</evidence>
<dbReference type="PRINTS" id="PR00018">
    <property type="entry name" value="KRINGLE"/>
</dbReference>
<dbReference type="Pfam" id="PF07714">
    <property type="entry name" value="PK_Tyr_Ser-Thr"/>
    <property type="match status" value="1"/>
</dbReference>
<dbReference type="InterPro" id="IPR050122">
    <property type="entry name" value="RTK"/>
</dbReference>
<dbReference type="PANTHER" id="PTHR24416">
    <property type="entry name" value="TYROSINE-PROTEIN KINASE RECEPTOR"/>
    <property type="match status" value="1"/>
</dbReference>
<evidence type="ECO:0000256" key="19">
    <source>
        <dbReference type="ARBA" id="ARBA00051243"/>
    </source>
</evidence>
<evidence type="ECO:0000256" key="8">
    <source>
        <dbReference type="ARBA" id="ARBA00022692"/>
    </source>
</evidence>
<keyword evidence="17" id="KW-0675">Receptor</keyword>
<proteinExistence type="predicted"/>
<dbReference type="GO" id="GO:0004714">
    <property type="term" value="F:transmembrane receptor protein tyrosine kinase activity"/>
    <property type="evidence" value="ECO:0007669"/>
    <property type="project" value="UniProtKB-EC"/>
</dbReference>
<gene>
    <name evidence="27" type="ORF">CINCED_3A018109</name>
</gene>
<evidence type="ECO:0000256" key="12">
    <source>
        <dbReference type="ARBA" id="ARBA00022840"/>
    </source>
</evidence>
<dbReference type="InterPro" id="IPR020635">
    <property type="entry name" value="Tyr_kinase_cat_dom"/>
</dbReference>
<dbReference type="Gene3D" id="1.10.2000.10">
    <property type="entry name" value="Frizzled cysteine-rich domain"/>
    <property type="match status" value="1"/>
</dbReference>
<evidence type="ECO:0000256" key="2">
    <source>
        <dbReference type="ARBA" id="ARBA00011902"/>
    </source>
</evidence>
<dbReference type="PROSITE" id="PS00109">
    <property type="entry name" value="PROTEIN_KINASE_TYR"/>
    <property type="match status" value="1"/>
</dbReference>
<evidence type="ECO:0000256" key="21">
    <source>
        <dbReference type="PROSITE-ProRule" id="PRU10141"/>
    </source>
</evidence>
<dbReference type="PROSITE" id="PS50011">
    <property type="entry name" value="PROTEIN_KINASE_DOM"/>
    <property type="match status" value="1"/>
</dbReference>
<evidence type="ECO:0000256" key="5">
    <source>
        <dbReference type="ARBA" id="ARBA00022553"/>
    </source>
</evidence>
<keyword evidence="6 20" id="KW-0420">Kringle</keyword>
<evidence type="ECO:0000256" key="20">
    <source>
        <dbReference type="PROSITE-ProRule" id="PRU00121"/>
    </source>
</evidence>
<dbReference type="GO" id="GO:0005886">
    <property type="term" value="C:plasma membrane"/>
    <property type="evidence" value="ECO:0007669"/>
    <property type="project" value="UniProtKB-SubCell"/>
</dbReference>
<evidence type="ECO:0000313" key="27">
    <source>
        <dbReference type="EMBL" id="VVC44627.1"/>
    </source>
</evidence>
<evidence type="ECO:0000256" key="9">
    <source>
        <dbReference type="ARBA" id="ARBA00022729"/>
    </source>
</evidence>
<dbReference type="InterPro" id="IPR008266">
    <property type="entry name" value="Tyr_kinase_AS"/>
</dbReference>
<keyword evidence="7" id="KW-0808">Transferase</keyword>
<dbReference type="AlphaFoldDB" id="A0A5E4NI47"/>
<dbReference type="InterPro" id="IPR001245">
    <property type="entry name" value="Ser-Thr/Tyr_kinase_cat_dom"/>
</dbReference>
<evidence type="ECO:0000256" key="3">
    <source>
        <dbReference type="ARBA" id="ARBA00022473"/>
    </source>
</evidence>
<dbReference type="GO" id="GO:0043235">
    <property type="term" value="C:receptor complex"/>
    <property type="evidence" value="ECO:0007669"/>
    <property type="project" value="TreeGrafter"/>
</dbReference>
<evidence type="ECO:0000256" key="15">
    <source>
        <dbReference type="ARBA" id="ARBA00023137"/>
    </source>
</evidence>
<evidence type="ECO:0000256" key="6">
    <source>
        <dbReference type="ARBA" id="ARBA00022572"/>
    </source>
</evidence>
<dbReference type="InterPro" id="IPR038178">
    <property type="entry name" value="Kringle_sf"/>
</dbReference>
<keyword evidence="16" id="KW-1015">Disulfide bond</keyword>
<dbReference type="EC" id="2.7.10.1" evidence="2"/>
<dbReference type="FunFam" id="1.10.510.10:FF:000986">
    <property type="entry name" value="Protein tyrosine kinase 2aa"/>
    <property type="match status" value="1"/>
</dbReference>
<dbReference type="PROSITE" id="PS50070">
    <property type="entry name" value="KRINGLE_2"/>
    <property type="match status" value="1"/>
</dbReference>
<dbReference type="PROSITE" id="PS00107">
    <property type="entry name" value="PROTEIN_KINASE_ATP"/>
    <property type="match status" value="1"/>
</dbReference>
<dbReference type="Proteomes" id="UP000325440">
    <property type="component" value="Unassembled WGS sequence"/>
</dbReference>
<evidence type="ECO:0000313" key="28">
    <source>
        <dbReference type="Proteomes" id="UP000325440"/>
    </source>
</evidence>
<keyword evidence="15" id="KW-0829">Tyrosine-protein kinase</keyword>
<evidence type="ECO:0000256" key="22">
    <source>
        <dbReference type="SAM" id="Phobius"/>
    </source>
</evidence>
<evidence type="ECO:0000256" key="18">
    <source>
        <dbReference type="ARBA" id="ARBA00023180"/>
    </source>
</evidence>
<keyword evidence="11 27" id="KW-0418">Kinase</keyword>
<dbReference type="InterPro" id="IPR036790">
    <property type="entry name" value="Frizzled_dom_sf"/>
</dbReference>
<keyword evidence="9 23" id="KW-0732">Signal</keyword>
<protein>
    <recommendedName>
        <fullName evidence="2">receptor protein-tyrosine kinase</fullName>
        <ecNumber evidence="2">2.7.10.1</ecNumber>
    </recommendedName>
</protein>
<evidence type="ECO:0000256" key="4">
    <source>
        <dbReference type="ARBA" id="ARBA00022475"/>
    </source>
</evidence>
<keyword evidence="4" id="KW-1003">Cell membrane</keyword>
<keyword evidence="28" id="KW-1185">Reference proteome</keyword>
<dbReference type="Gene3D" id="2.40.20.10">
    <property type="entry name" value="Plasminogen Kringle 4"/>
    <property type="match status" value="1"/>
</dbReference>
<organism evidence="27 28">
    <name type="scientific">Cinara cedri</name>
    <dbReference type="NCBI Taxonomy" id="506608"/>
    <lineage>
        <taxon>Eukaryota</taxon>
        <taxon>Metazoa</taxon>
        <taxon>Ecdysozoa</taxon>
        <taxon>Arthropoda</taxon>
        <taxon>Hexapoda</taxon>
        <taxon>Insecta</taxon>
        <taxon>Pterygota</taxon>
        <taxon>Neoptera</taxon>
        <taxon>Paraneoptera</taxon>
        <taxon>Hemiptera</taxon>
        <taxon>Sternorrhyncha</taxon>
        <taxon>Aphidomorpha</taxon>
        <taxon>Aphidoidea</taxon>
        <taxon>Aphididae</taxon>
        <taxon>Lachninae</taxon>
        <taxon>Cinara</taxon>
    </lineage>
</organism>
<dbReference type="SUPFAM" id="SSF57440">
    <property type="entry name" value="Kringle-like"/>
    <property type="match status" value="1"/>
</dbReference>
<dbReference type="InterPro" id="IPR018056">
    <property type="entry name" value="Kringle_CS"/>
</dbReference>
<evidence type="ECO:0000256" key="10">
    <source>
        <dbReference type="ARBA" id="ARBA00022741"/>
    </source>
</evidence>
<feature type="transmembrane region" description="Helical" evidence="22">
    <location>
        <begin position="298"/>
        <end position="320"/>
    </location>
</feature>
<evidence type="ECO:0000256" key="17">
    <source>
        <dbReference type="ARBA" id="ARBA00023170"/>
    </source>
</evidence>
<keyword evidence="5" id="KW-0597">Phosphoprotein</keyword>
<dbReference type="SMART" id="SM00130">
    <property type="entry name" value="KR"/>
    <property type="match status" value="1"/>
</dbReference>
<evidence type="ECO:0000256" key="11">
    <source>
        <dbReference type="ARBA" id="ARBA00022777"/>
    </source>
</evidence>
<dbReference type="GO" id="GO:0007169">
    <property type="term" value="P:cell surface receptor protein tyrosine kinase signaling pathway"/>
    <property type="evidence" value="ECO:0007669"/>
    <property type="project" value="TreeGrafter"/>
</dbReference>
<dbReference type="FunFam" id="3.30.200.20:FF:000159">
    <property type="entry name" value="muscle, skeletal receptor tyrosine-protein kinase"/>
    <property type="match status" value="1"/>
</dbReference>
<evidence type="ECO:0000256" key="23">
    <source>
        <dbReference type="SAM" id="SignalP"/>
    </source>
</evidence>
<dbReference type="Pfam" id="PF01392">
    <property type="entry name" value="Fz"/>
    <property type="match status" value="1"/>
</dbReference>
<reference evidence="27 28" key="1">
    <citation type="submission" date="2019-08" db="EMBL/GenBank/DDBJ databases">
        <authorList>
            <person name="Alioto T."/>
            <person name="Alioto T."/>
            <person name="Gomez Garrido J."/>
        </authorList>
    </citation>
    <scope>NUCLEOTIDE SEQUENCE [LARGE SCALE GENOMIC DNA]</scope>
</reference>
<dbReference type="InterPro" id="IPR020067">
    <property type="entry name" value="Frizzled_dom"/>
</dbReference>
<feature type="domain" description="Protein kinase" evidence="24">
    <location>
        <begin position="372"/>
        <end position="667"/>
    </location>
</feature>
<dbReference type="FunFam" id="1.10.510.10:FF:000667">
    <property type="entry name" value="Tyrosine-protein kinase receptor"/>
    <property type="match status" value="1"/>
</dbReference>
<dbReference type="GO" id="GO:0005524">
    <property type="term" value="F:ATP binding"/>
    <property type="evidence" value="ECO:0007669"/>
    <property type="project" value="UniProtKB-UniRule"/>
</dbReference>
<dbReference type="InterPro" id="IPR013806">
    <property type="entry name" value="Kringle-like"/>
</dbReference>
<sequence>MDCNKCLPFIFMIWILLVKGSTQFSPKGYCAQYNGNICRKYLNASILIWFNNTMNNEGSEQNEIITTGLWDEMLPNFSKTCRPAAEKLLCLYAFPHCHQDTYLPLCYEDCIAVRELFCYKEWALIELNKQRGNLYKSKGHFSLPHCESLPHNSQYGKLSCSHAKLTELKRDEITIDCIRGNGRYYAGYVNVTKSGLPCQRWDSKTPHEFVRPPNVFPEIQNSENYCRNAGGEELSPWCYTMDPNVRWQKCDIPICDKNITGITENKFDIINNVTSINTISNIITYFETYIDQTSSTHLLIFLLIVGILIVLICILIAVLFNKFLSKKVSYRSTETQEVDIDLNKLPSNSAYHQYGMCSNPKLEKLEFPRNNIIYVKDLGQGAFGRVFQAKAPNLLKEEEFTIVAVKMLKEEASNDLQVDFEREACLLSEFDHPNIVKLLGVCALGKPMCLLFEFMGRGDLNEFLRSCAPSNYIVQSSEVKGDFFRDLNLTNLDMLKIAQQIASGMVYLSDRKFVHRDLATRNCLINDLMTVKIADFGLSQKIYFQNYYKGHESDAIPVRWMPLESILYNKYTVESDVWAYGVCLWEIFSFAIQPYYGMTHEEVVKFIKDGNVMNCPENTPKMIYELMKNCWNRKPDARPSFRTIYQTLENVRQEVCHINGLSSHAHL</sequence>
<evidence type="ECO:0000256" key="16">
    <source>
        <dbReference type="ARBA" id="ARBA00023157"/>
    </source>
</evidence>
<dbReference type="InterPro" id="IPR011009">
    <property type="entry name" value="Kinase-like_dom_sf"/>
</dbReference>
<dbReference type="Gene3D" id="1.10.510.10">
    <property type="entry name" value="Transferase(Phosphotransferase) domain 1"/>
    <property type="match status" value="1"/>
</dbReference>
<dbReference type="PRINTS" id="PR00109">
    <property type="entry name" value="TYRKINASE"/>
</dbReference>
<dbReference type="PROSITE" id="PS50038">
    <property type="entry name" value="FZ"/>
    <property type="match status" value="1"/>
</dbReference>
<feature type="domain" description="FZ" evidence="25">
    <location>
        <begin position="25"/>
        <end position="163"/>
    </location>
</feature>
<dbReference type="FunFam" id="1.10.2000.10:FF:000009">
    <property type="entry name" value="Muscle, skeletal, receptor tyrosine kinase"/>
    <property type="match status" value="1"/>
</dbReference>
<keyword evidence="8 22" id="KW-0812">Transmembrane</keyword>